<feature type="transmembrane region" description="Helical" evidence="1">
    <location>
        <begin position="121"/>
        <end position="140"/>
    </location>
</feature>
<feature type="transmembrane region" description="Helical" evidence="1">
    <location>
        <begin position="90"/>
        <end position="109"/>
    </location>
</feature>
<evidence type="ECO:0000313" key="2">
    <source>
        <dbReference type="EMBL" id="CAF0886289.1"/>
    </source>
</evidence>
<evidence type="ECO:0000313" key="3">
    <source>
        <dbReference type="Proteomes" id="UP000663860"/>
    </source>
</evidence>
<gene>
    <name evidence="2" type="ORF">IZO911_LOCUS11469</name>
</gene>
<dbReference type="AlphaFoldDB" id="A0A813YMQ0"/>
<protein>
    <submittedName>
        <fullName evidence="2">Uncharacterized protein</fullName>
    </submittedName>
</protein>
<name>A0A813YMQ0_9BILA</name>
<dbReference type="Gene3D" id="1.20.140.150">
    <property type="match status" value="1"/>
</dbReference>
<comment type="caution">
    <text evidence="2">The sequence shown here is derived from an EMBL/GenBank/DDBJ whole genome shotgun (WGS) entry which is preliminary data.</text>
</comment>
<evidence type="ECO:0000256" key="1">
    <source>
        <dbReference type="SAM" id="Phobius"/>
    </source>
</evidence>
<dbReference type="EMBL" id="CAJNOE010000086">
    <property type="protein sequence ID" value="CAF0886289.1"/>
    <property type="molecule type" value="Genomic_DNA"/>
</dbReference>
<feature type="transmembrane region" description="Helical" evidence="1">
    <location>
        <begin position="160"/>
        <end position="179"/>
    </location>
</feature>
<keyword evidence="1" id="KW-0472">Membrane</keyword>
<dbReference type="Proteomes" id="UP000663860">
    <property type="component" value="Unassembled WGS sequence"/>
</dbReference>
<keyword evidence="1" id="KW-1133">Transmembrane helix</keyword>
<organism evidence="2 3">
    <name type="scientific">Adineta steineri</name>
    <dbReference type="NCBI Taxonomy" id="433720"/>
    <lineage>
        <taxon>Eukaryota</taxon>
        <taxon>Metazoa</taxon>
        <taxon>Spiralia</taxon>
        <taxon>Gnathifera</taxon>
        <taxon>Rotifera</taxon>
        <taxon>Eurotatoria</taxon>
        <taxon>Bdelloidea</taxon>
        <taxon>Adinetida</taxon>
        <taxon>Adinetidae</taxon>
        <taxon>Adineta</taxon>
    </lineage>
</organism>
<proteinExistence type="predicted"/>
<accession>A0A813YMQ0</accession>
<reference evidence="2" key="1">
    <citation type="submission" date="2021-02" db="EMBL/GenBank/DDBJ databases">
        <authorList>
            <person name="Nowell W R."/>
        </authorList>
    </citation>
    <scope>NUCLEOTIDE SEQUENCE</scope>
</reference>
<keyword evidence="1" id="KW-0812">Transmembrane</keyword>
<feature type="transmembrane region" description="Helical" evidence="1">
    <location>
        <begin position="19"/>
        <end position="45"/>
    </location>
</feature>
<sequence length="185" mass="19756">MAVTTTQTSSIIIDPLSRILILVASFFTIIALTLVIIGTATHSWFYDQDSTGVTLSYNFFTQCTGNLLNGTSNCIDMQRNTQLGLGTQHAAGLLVTGICLLGIGTLITITMNCVHLSGSLSFIPSILLFLAALFIVAAFAEGSRVTTYNSYSANLVQTGHLLTIFSMGIIGFASGRSHVQYNGEF</sequence>